<accession>A0AAN7M2U4</accession>
<dbReference type="PANTHER" id="PTHR31358">
    <property type="entry name" value="PROTEIN WVD2-LIKE 4"/>
    <property type="match status" value="1"/>
</dbReference>
<comment type="caution">
    <text evidence="9">The sequence shown here is derived from an EMBL/GenBank/DDBJ whole genome shotgun (WGS) entry which is preliminary data.</text>
</comment>
<evidence type="ECO:0000256" key="2">
    <source>
        <dbReference type="ARBA" id="ARBA00005885"/>
    </source>
</evidence>
<dbReference type="PANTHER" id="PTHR31358:SF29">
    <property type="entry name" value="PROTEIN WVD2-LIKE 5-RELATED"/>
    <property type="match status" value="1"/>
</dbReference>
<dbReference type="GO" id="GO:0005874">
    <property type="term" value="C:microtubule"/>
    <property type="evidence" value="ECO:0007669"/>
    <property type="project" value="UniProtKB-KW"/>
</dbReference>
<feature type="compositionally biased region" description="Basic residues" evidence="7">
    <location>
        <begin position="282"/>
        <end position="291"/>
    </location>
</feature>
<comment type="subcellular location">
    <subcellularLocation>
        <location evidence="1">Cytoplasm</location>
        <location evidence="1">Cytoskeleton</location>
    </subcellularLocation>
</comment>
<feature type="compositionally biased region" description="Low complexity" evidence="7">
    <location>
        <begin position="380"/>
        <end position="397"/>
    </location>
</feature>
<dbReference type="Proteomes" id="UP001346149">
    <property type="component" value="Unassembled WGS sequence"/>
</dbReference>
<keyword evidence="4" id="KW-0493">Microtubule</keyword>
<evidence type="ECO:0000256" key="1">
    <source>
        <dbReference type="ARBA" id="ARBA00004245"/>
    </source>
</evidence>
<evidence type="ECO:0000256" key="3">
    <source>
        <dbReference type="ARBA" id="ARBA00022490"/>
    </source>
</evidence>
<reference evidence="9 10" key="1">
    <citation type="journal article" date="2023" name="Hortic Res">
        <title>Pangenome of water caltrop reveals structural variations and asymmetric subgenome divergence after allopolyploidization.</title>
        <authorList>
            <person name="Zhang X."/>
            <person name="Chen Y."/>
            <person name="Wang L."/>
            <person name="Yuan Y."/>
            <person name="Fang M."/>
            <person name="Shi L."/>
            <person name="Lu R."/>
            <person name="Comes H.P."/>
            <person name="Ma Y."/>
            <person name="Chen Y."/>
            <person name="Huang G."/>
            <person name="Zhou Y."/>
            <person name="Zheng Z."/>
            <person name="Qiu Y."/>
        </authorList>
    </citation>
    <scope>NUCLEOTIDE SEQUENCE [LARGE SCALE GENOMIC DNA]</scope>
    <source>
        <strain evidence="9">F231</strain>
    </source>
</reference>
<dbReference type="Pfam" id="PF06886">
    <property type="entry name" value="TPX2"/>
    <property type="match status" value="1"/>
</dbReference>
<keyword evidence="3" id="KW-0963">Cytoplasm</keyword>
<feature type="compositionally biased region" description="Basic and acidic residues" evidence="7">
    <location>
        <begin position="300"/>
        <end position="311"/>
    </location>
</feature>
<organism evidence="9 10">
    <name type="scientific">Trapa natans</name>
    <name type="common">Water chestnut</name>
    <dbReference type="NCBI Taxonomy" id="22666"/>
    <lineage>
        <taxon>Eukaryota</taxon>
        <taxon>Viridiplantae</taxon>
        <taxon>Streptophyta</taxon>
        <taxon>Embryophyta</taxon>
        <taxon>Tracheophyta</taxon>
        <taxon>Spermatophyta</taxon>
        <taxon>Magnoliopsida</taxon>
        <taxon>eudicotyledons</taxon>
        <taxon>Gunneridae</taxon>
        <taxon>Pentapetalae</taxon>
        <taxon>rosids</taxon>
        <taxon>malvids</taxon>
        <taxon>Myrtales</taxon>
        <taxon>Lythraceae</taxon>
        <taxon>Trapa</taxon>
    </lineage>
</organism>
<feature type="compositionally biased region" description="Basic and acidic residues" evidence="7">
    <location>
        <begin position="57"/>
        <end position="96"/>
    </location>
</feature>
<sequence>MDTDAVITDNGYEAFHLNGANGDILLSGEDESIINHSDKISDAAVLSWNMETVKLDDHGIDDKSSHSQEEKEAEKVSPKTSELLKSKGNKRNEKSLHAKVTATTVSKRGKGEKDSEADLAISHPKYPAKSRSFNDRNPPSHLSKNGGKPVVASSKASGEQMRLKPLIKGSPSKEEGDAQPTDPLEDDAKPCQAGALPNYGFSFRCHERAEKRREFYSKLEEKIHAKEIEKNNQQAKSKETQEAEIKLLRKNLTFKATPLPNFYQEPPPPKTELKKIPTTRPRSPKLGRKKTAVGTNSEGNGDHNRQTDRLSLDAAICKEPARVSSVPNPKKQIRKSLPKLPSEKINLPGSLAKSTKPSKLVDKEQKKMTNGAGAEEKSASSVETVTPTSPTQEQEQVGIIEPSQVQADENGVQAVAVEY</sequence>
<dbReference type="InterPro" id="IPR027329">
    <property type="entry name" value="TPX2_C"/>
</dbReference>
<protein>
    <recommendedName>
        <fullName evidence="8">TPX2 C-terminal domain-containing protein</fullName>
    </recommendedName>
</protein>
<keyword evidence="5" id="KW-0206">Cytoskeleton</keyword>
<proteinExistence type="inferred from homology"/>
<name>A0AAN7M2U4_TRANT</name>
<dbReference type="AlphaFoldDB" id="A0AAN7M2U4"/>
<dbReference type="EMBL" id="JAXQNO010000005">
    <property type="protein sequence ID" value="KAK4798090.1"/>
    <property type="molecule type" value="Genomic_DNA"/>
</dbReference>
<evidence type="ECO:0000313" key="9">
    <source>
        <dbReference type="EMBL" id="KAK4798090.1"/>
    </source>
</evidence>
<evidence type="ECO:0000256" key="7">
    <source>
        <dbReference type="SAM" id="MobiDB-lite"/>
    </source>
</evidence>
<feature type="region of interest" description="Disordered" evidence="7">
    <location>
        <begin position="57"/>
        <end position="195"/>
    </location>
</feature>
<feature type="coiled-coil region" evidence="6">
    <location>
        <begin position="216"/>
        <end position="251"/>
    </location>
</feature>
<dbReference type="GO" id="GO:0008017">
    <property type="term" value="F:microtubule binding"/>
    <property type="evidence" value="ECO:0007669"/>
    <property type="project" value="InterPro"/>
</dbReference>
<gene>
    <name evidence="9" type="ORF">SAY86_030416</name>
</gene>
<evidence type="ECO:0000256" key="5">
    <source>
        <dbReference type="ARBA" id="ARBA00023212"/>
    </source>
</evidence>
<feature type="region of interest" description="Disordered" evidence="7">
    <location>
        <begin position="258"/>
        <end position="419"/>
    </location>
</feature>
<keyword evidence="6" id="KW-0175">Coiled coil</keyword>
<evidence type="ECO:0000313" key="10">
    <source>
        <dbReference type="Proteomes" id="UP001346149"/>
    </source>
</evidence>
<dbReference type="InterPro" id="IPR044833">
    <property type="entry name" value="WDL5/6"/>
</dbReference>
<evidence type="ECO:0000256" key="6">
    <source>
        <dbReference type="SAM" id="Coils"/>
    </source>
</evidence>
<comment type="similarity">
    <text evidence="2">Belongs to the TPX2 family.</text>
</comment>
<keyword evidence="10" id="KW-1185">Reference proteome</keyword>
<evidence type="ECO:0000256" key="4">
    <source>
        <dbReference type="ARBA" id="ARBA00022701"/>
    </source>
</evidence>
<feature type="domain" description="TPX2 C-terminal" evidence="8">
    <location>
        <begin position="201"/>
        <end position="276"/>
    </location>
</feature>
<evidence type="ECO:0000259" key="8">
    <source>
        <dbReference type="Pfam" id="PF06886"/>
    </source>
</evidence>